<proteinExistence type="predicted"/>
<dbReference type="GO" id="GO:0006631">
    <property type="term" value="P:fatty acid metabolic process"/>
    <property type="evidence" value="ECO:0007669"/>
    <property type="project" value="TreeGrafter"/>
</dbReference>
<dbReference type="InterPro" id="IPR020845">
    <property type="entry name" value="AMP-binding_CS"/>
</dbReference>
<dbReference type="CDD" id="cd05941">
    <property type="entry name" value="MCS"/>
    <property type="match status" value="1"/>
</dbReference>
<dbReference type="InterPro" id="IPR000873">
    <property type="entry name" value="AMP-dep_synth/lig_dom"/>
</dbReference>
<comment type="caution">
    <text evidence="3">The sequence shown here is derived from an EMBL/GenBank/DDBJ whole genome shotgun (WGS) entry which is preliminary data.</text>
</comment>
<dbReference type="InterPro" id="IPR025110">
    <property type="entry name" value="AMP-bd_C"/>
</dbReference>
<evidence type="ECO:0000313" key="4">
    <source>
        <dbReference type="Proteomes" id="UP001166286"/>
    </source>
</evidence>
<dbReference type="PANTHER" id="PTHR43201:SF28">
    <property type="entry name" value="ENZYME, PUTATIVE (AFU_ORTHOLOGUE AFUA_7G01530)-RELATED"/>
    <property type="match status" value="1"/>
</dbReference>
<protein>
    <recommendedName>
        <fullName evidence="5">Acetyl-CoA synthetase-like protein</fullName>
    </recommendedName>
</protein>
<dbReference type="Pfam" id="PF13193">
    <property type="entry name" value="AMP-binding_C"/>
    <property type="match status" value="1"/>
</dbReference>
<keyword evidence="4" id="KW-1185">Reference proteome</keyword>
<evidence type="ECO:0000259" key="2">
    <source>
        <dbReference type="Pfam" id="PF13193"/>
    </source>
</evidence>
<dbReference type="Gene3D" id="3.40.50.12780">
    <property type="entry name" value="N-terminal domain of ligase-like"/>
    <property type="match status" value="1"/>
</dbReference>
<dbReference type="EMBL" id="JAFEKC020000002">
    <property type="protein sequence ID" value="KAK0516410.1"/>
    <property type="molecule type" value="Genomic_DNA"/>
</dbReference>
<dbReference type="Gene3D" id="3.30.300.30">
    <property type="match status" value="1"/>
</dbReference>
<feature type="domain" description="AMP-dependent synthetase/ligase" evidence="1">
    <location>
        <begin position="12"/>
        <end position="403"/>
    </location>
</feature>
<feature type="domain" description="AMP-binding enzyme C-terminal" evidence="2">
    <location>
        <begin position="473"/>
        <end position="556"/>
    </location>
</feature>
<dbReference type="Proteomes" id="UP001166286">
    <property type="component" value="Unassembled WGS sequence"/>
</dbReference>
<reference evidence="3" key="1">
    <citation type="submission" date="2023-03" db="EMBL/GenBank/DDBJ databases">
        <title>Complete genome of Cladonia borealis.</title>
        <authorList>
            <person name="Park H."/>
        </authorList>
    </citation>
    <scope>NUCLEOTIDE SEQUENCE</scope>
    <source>
        <strain evidence="3">ANT050790</strain>
    </source>
</reference>
<dbReference type="Pfam" id="PF00501">
    <property type="entry name" value="AMP-binding"/>
    <property type="match status" value="1"/>
</dbReference>
<dbReference type="GO" id="GO:0031956">
    <property type="term" value="F:medium-chain fatty acid-CoA ligase activity"/>
    <property type="evidence" value="ECO:0007669"/>
    <property type="project" value="TreeGrafter"/>
</dbReference>
<organism evidence="3 4">
    <name type="scientific">Cladonia borealis</name>
    <dbReference type="NCBI Taxonomy" id="184061"/>
    <lineage>
        <taxon>Eukaryota</taxon>
        <taxon>Fungi</taxon>
        <taxon>Dikarya</taxon>
        <taxon>Ascomycota</taxon>
        <taxon>Pezizomycotina</taxon>
        <taxon>Lecanoromycetes</taxon>
        <taxon>OSLEUM clade</taxon>
        <taxon>Lecanoromycetidae</taxon>
        <taxon>Lecanorales</taxon>
        <taxon>Lecanorineae</taxon>
        <taxon>Cladoniaceae</taxon>
        <taxon>Cladonia</taxon>
    </lineage>
</organism>
<gene>
    <name evidence="3" type="ORF">JMJ35_001013</name>
</gene>
<accession>A0AA39R9R6</accession>
<dbReference type="PROSITE" id="PS00455">
    <property type="entry name" value="AMP_BINDING"/>
    <property type="match status" value="1"/>
</dbReference>
<sequence>MASTFPDLPIFRAIASHDPHSTAIIHSRSARRFTYGELLKDVEDAKVKLYEQLKTASPESIGGQRVAFLVENGYDYVVTLLSIFACDSIAVPMSSSFPAIELRYILENSEAVALLSSRKFQDKAEETLKEGLEHIPKKPLLSIVEKRRHGSGHDEVQLVHLPMKKGGMMLYTSGTTSRPKGVLLPERVLTAQAQSLQKAWEYTTRDHLLHVLPLHHIHGTVNALLTPLFAGSTIEFLFPFNVDAVWERLAAPFLADGKSKEPITFLTVVPTVYHRFLSSYDNLPDPTKEAVKKALAPENLRLNISGSAALPTPTKKAWTELSGGNVLLERYGMTEVGMALSCGLDFKDRVDGSVGWPLPSVQVRLVDSESNEVIPLGQEVDKDGKEREGEIQLRGPTIFEEYWRNEKATAEEFVEADDGGGKWFKTGDVATRRIVEGAGQSGQEWAKGPMYFIRGRKSTDIIKTGGEKVSALEIERELLSLPQVSEAAVVGIKSEQWGQKVAAVVVLNPAQAQTGKGGKTWSVHDMRRALKDKLVAYKVPQELKIVEEIPKNAMGKINKKALVKEIFGADA</sequence>
<evidence type="ECO:0008006" key="5">
    <source>
        <dbReference type="Google" id="ProtNLM"/>
    </source>
</evidence>
<dbReference type="InterPro" id="IPR045851">
    <property type="entry name" value="AMP-bd_C_sf"/>
</dbReference>
<evidence type="ECO:0000259" key="1">
    <source>
        <dbReference type="Pfam" id="PF00501"/>
    </source>
</evidence>
<dbReference type="SUPFAM" id="SSF56801">
    <property type="entry name" value="Acetyl-CoA synthetase-like"/>
    <property type="match status" value="1"/>
</dbReference>
<dbReference type="AlphaFoldDB" id="A0AA39R9R6"/>
<evidence type="ECO:0000313" key="3">
    <source>
        <dbReference type="EMBL" id="KAK0516410.1"/>
    </source>
</evidence>
<dbReference type="InterPro" id="IPR042099">
    <property type="entry name" value="ANL_N_sf"/>
</dbReference>
<dbReference type="PANTHER" id="PTHR43201">
    <property type="entry name" value="ACYL-COA SYNTHETASE"/>
    <property type="match status" value="1"/>
</dbReference>
<name>A0AA39R9R6_9LECA</name>